<accession>A0A4D6L6Q7</accession>
<evidence type="ECO:0000313" key="2">
    <source>
        <dbReference type="Proteomes" id="UP000501690"/>
    </source>
</evidence>
<organism evidence="1 2">
    <name type="scientific">Vigna unguiculata</name>
    <name type="common">Cowpea</name>
    <dbReference type="NCBI Taxonomy" id="3917"/>
    <lineage>
        <taxon>Eukaryota</taxon>
        <taxon>Viridiplantae</taxon>
        <taxon>Streptophyta</taxon>
        <taxon>Embryophyta</taxon>
        <taxon>Tracheophyta</taxon>
        <taxon>Spermatophyta</taxon>
        <taxon>Magnoliopsida</taxon>
        <taxon>eudicotyledons</taxon>
        <taxon>Gunneridae</taxon>
        <taxon>Pentapetalae</taxon>
        <taxon>rosids</taxon>
        <taxon>fabids</taxon>
        <taxon>Fabales</taxon>
        <taxon>Fabaceae</taxon>
        <taxon>Papilionoideae</taxon>
        <taxon>50 kb inversion clade</taxon>
        <taxon>NPAAA clade</taxon>
        <taxon>indigoferoid/millettioid clade</taxon>
        <taxon>Phaseoleae</taxon>
        <taxon>Vigna</taxon>
    </lineage>
</organism>
<reference evidence="1 2" key="1">
    <citation type="submission" date="2019-04" db="EMBL/GenBank/DDBJ databases">
        <title>An improved genome assembly and genetic linkage map for asparagus bean, Vigna unguiculata ssp. sesquipedialis.</title>
        <authorList>
            <person name="Xia Q."/>
            <person name="Zhang R."/>
            <person name="Dong Y."/>
        </authorList>
    </citation>
    <scope>NUCLEOTIDE SEQUENCE [LARGE SCALE GENOMIC DNA]</scope>
    <source>
        <tissue evidence="1">Leaf</tissue>
    </source>
</reference>
<dbReference type="EMBL" id="CP039346">
    <property type="protein sequence ID" value="QCD84160.1"/>
    <property type="molecule type" value="Genomic_DNA"/>
</dbReference>
<keyword evidence="2" id="KW-1185">Reference proteome</keyword>
<sequence>MSFRVVVAIPFAASFATLFTASLITPFATPIVTLITHRSCILSFSNSHDAFSFRVAVATPFVAPFASPFAALIVASFAHCLHTVRAPFVHRFCLDKFFPLFFT</sequence>
<gene>
    <name evidence="1" type="ORF">DEO72_LG2g4510</name>
</gene>
<proteinExistence type="predicted"/>
<evidence type="ECO:0000313" key="1">
    <source>
        <dbReference type="EMBL" id="QCD84160.1"/>
    </source>
</evidence>
<protein>
    <submittedName>
        <fullName evidence="1">Uncharacterized protein</fullName>
    </submittedName>
</protein>
<name>A0A4D6L6Q7_VIGUN</name>
<dbReference type="AlphaFoldDB" id="A0A4D6L6Q7"/>
<dbReference type="Proteomes" id="UP000501690">
    <property type="component" value="Linkage Group LG2"/>
</dbReference>